<dbReference type="GO" id="GO:1990298">
    <property type="term" value="C:bub1-bub3 complex"/>
    <property type="evidence" value="ECO:0000318"/>
    <property type="project" value="GO_Central"/>
</dbReference>
<accession>I1GN32</accession>
<dbReference type="EnsemblPlants" id="PNT74105">
    <property type="protein sequence ID" value="PNT74105"/>
    <property type="gene ID" value="BRADI_1g07991v3"/>
</dbReference>
<dbReference type="GeneID" id="100836906"/>
<dbReference type="SUPFAM" id="SSF50978">
    <property type="entry name" value="WD40 repeat-like"/>
    <property type="match status" value="1"/>
</dbReference>
<dbReference type="GO" id="GO:0007094">
    <property type="term" value="P:mitotic spindle assembly checkpoint signaling"/>
    <property type="evidence" value="ECO:0000318"/>
    <property type="project" value="GO_Central"/>
</dbReference>
<dbReference type="STRING" id="15368.I1GN32"/>
<dbReference type="OrthoDB" id="10262475at2759"/>
<evidence type="ECO:0000313" key="6">
    <source>
        <dbReference type="Proteomes" id="UP000008810"/>
    </source>
</evidence>
<dbReference type="GO" id="GO:0009524">
    <property type="term" value="C:phragmoplast"/>
    <property type="evidence" value="ECO:0000318"/>
    <property type="project" value="GO_Central"/>
</dbReference>
<dbReference type="eggNOG" id="KOG1036">
    <property type="taxonomic scope" value="Eukaryota"/>
</dbReference>
<dbReference type="Proteomes" id="UP000008810">
    <property type="component" value="Chromosome 1"/>
</dbReference>
<evidence type="ECO:0000256" key="1">
    <source>
        <dbReference type="ARBA" id="ARBA00022574"/>
    </source>
</evidence>
<evidence type="ECO:0000313" key="4">
    <source>
        <dbReference type="EMBL" id="PNT74105.1"/>
    </source>
</evidence>
<gene>
    <name evidence="5" type="primary">LOC100836906</name>
    <name evidence="4" type="ORF">BRADI_1g07991v3</name>
</gene>
<evidence type="ECO:0000256" key="3">
    <source>
        <dbReference type="PROSITE-ProRule" id="PRU00221"/>
    </source>
</evidence>
<dbReference type="GO" id="GO:0000776">
    <property type="term" value="C:kinetochore"/>
    <property type="evidence" value="ECO:0000318"/>
    <property type="project" value="GO_Central"/>
</dbReference>
<name>I1GN32_BRADI</name>
<keyword evidence="1 3" id="KW-0853">WD repeat</keyword>
<dbReference type="FunFam" id="2.130.10.10:FF:001244">
    <property type="entry name" value="Mitotic checkpoint protein BUB3.3"/>
    <property type="match status" value="1"/>
</dbReference>
<dbReference type="Gene3D" id="2.130.10.10">
    <property type="entry name" value="YVTN repeat-like/Quinoprotein amine dehydrogenase"/>
    <property type="match status" value="1"/>
</dbReference>
<dbReference type="ExpressionAtlas" id="I1GN32">
    <property type="expression patterns" value="baseline"/>
</dbReference>
<protein>
    <submittedName>
        <fullName evidence="4 5">Uncharacterized protein</fullName>
    </submittedName>
</protein>
<dbReference type="PANTHER" id="PTHR10971">
    <property type="entry name" value="MRNA EXPORT FACTOR AND BUB3"/>
    <property type="match status" value="1"/>
</dbReference>
<reference evidence="4" key="2">
    <citation type="submission" date="2017-06" db="EMBL/GenBank/DDBJ databases">
        <title>WGS assembly of Brachypodium distachyon.</title>
        <authorList>
            <consortium name="The International Brachypodium Initiative"/>
            <person name="Lucas S."/>
            <person name="Harmon-Smith M."/>
            <person name="Lail K."/>
            <person name="Tice H."/>
            <person name="Grimwood J."/>
            <person name="Bruce D."/>
            <person name="Barry K."/>
            <person name="Shu S."/>
            <person name="Lindquist E."/>
            <person name="Wang M."/>
            <person name="Pitluck S."/>
            <person name="Vogel J.P."/>
            <person name="Garvin D.F."/>
            <person name="Mockler T.C."/>
            <person name="Schmutz J."/>
            <person name="Rokhsar D."/>
            <person name="Bevan M.W."/>
        </authorList>
    </citation>
    <scope>NUCLEOTIDE SEQUENCE</scope>
    <source>
        <strain evidence="4">Bd21</strain>
    </source>
</reference>
<dbReference type="InterPro" id="IPR001680">
    <property type="entry name" value="WD40_rpt"/>
</dbReference>
<dbReference type="PROSITE" id="PS50082">
    <property type="entry name" value="WD_REPEATS_2"/>
    <property type="match status" value="1"/>
</dbReference>
<feature type="repeat" description="WD" evidence="3">
    <location>
        <begin position="88"/>
        <end position="129"/>
    </location>
</feature>
<dbReference type="InterPro" id="IPR015943">
    <property type="entry name" value="WD40/YVTN_repeat-like_dom_sf"/>
</dbReference>
<reference evidence="5" key="3">
    <citation type="submission" date="2018-08" db="UniProtKB">
        <authorList>
            <consortium name="EnsemblPlants"/>
        </authorList>
    </citation>
    <scope>IDENTIFICATION</scope>
    <source>
        <strain evidence="5">cv. Bd21</strain>
    </source>
</reference>
<sequence>MARRRLADDGDGAVSRLRFAPSSNNMVVSSWDSGLRLYDAEESTLRLEVECEAALLDCCFKDETVALAGCSDGYVIRYDLHSGVQDTVGLHDDGVTSTEFSEITGQVVTAGLDKKLFFWDTHTSVRPDSTVPLDSIVASLSVSGMYILVAVERDVYWYDMRNLTGPVKVKDSPLKHHIRCLHASPGWNGYAAGSISGTVALKYFDRGVDGDMRFTFRCHPRSRDGTSSLVPINSMAIHPFKKTFVTGDNEGYAISWDAQSKKKLLEFPSYSGSVASVAYNHSGELLAVASNYNHQEADKVVAVERHQIYIETMQNIQGKSPIE</sequence>
<dbReference type="EMBL" id="CM000880">
    <property type="protein sequence ID" value="PNT74105.1"/>
    <property type="molecule type" value="Genomic_DNA"/>
</dbReference>
<dbReference type="AlphaFoldDB" id="I1GN32"/>
<evidence type="ECO:0000313" key="5">
    <source>
        <dbReference type="EnsemblPlants" id="PNT74105"/>
    </source>
</evidence>
<dbReference type="KEGG" id="bdi:100836906"/>
<organism evidence="4">
    <name type="scientific">Brachypodium distachyon</name>
    <name type="common">Purple false brome</name>
    <name type="synonym">Trachynia distachya</name>
    <dbReference type="NCBI Taxonomy" id="15368"/>
    <lineage>
        <taxon>Eukaryota</taxon>
        <taxon>Viridiplantae</taxon>
        <taxon>Streptophyta</taxon>
        <taxon>Embryophyta</taxon>
        <taxon>Tracheophyta</taxon>
        <taxon>Spermatophyta</taxon>
        <taxon>Magnoliopsida</taxon>
        <taxon>Liliopsida</taxon>
        <taxon>Poales</taxon>
        <taxon>Poaceae</taxon>
        <taxon>BOP clade</taxon>
        <taxon>Pooideae</taxon>
        <taxon>Stipodae</taxon>
        <taxon>Brachypodieae</taxon>
        <taxon>Brachypodium</taxon>
    </lineage>
</organism>
<dbReference type="RefSeq" id="XP_003559161.1">
    <property type="nucleotide sequence ID" value="XM_003559113.4"/>
</dbReference>
<dbReference type="InterPro" id="IPR036322">
    <property type="entry name" value="WD40_repeat_dom_sf"/>
</dbReference>
<keyword evidence="2" id="KW-0677">Repeat</keyword>
<dbReference type="SMART" id="SM00320">
    <property type="entry name" value="WD40"/>
    <property type="match status" value="5"/>
</dbReference>
<dbReference type="GO" id="GO:0043130">
    <property type="term" value="F:ubiquitin binding"/>
    <property type="evidence" value="ECO:0000318"/>
    <property type="project" value="GO_Central"/>
</dbReference>
<evidence type="ECO:0000256" key="2">
    <source>
        <dbReference type="ARBA" id="ARBA00022737"/>
    </source>
</evidence>
<dbReference type="Pfam" id="PF00400">
    <property type="entry name" value="WD40"/>
    <property type="match status" value="1"/>
</dbReference>
<reference evidence="4 5" key="1">
    <citation type="journal article" date="2010" name="Nature">
        <title>Genome sequencing and analysis of the model grass Brachypodium distachyon.</title>
        <authorList>
            <consortium name="International Brachypodium Initiative"/>
        </authorList>
    </citation>
    <scope>NUCLEOTIDE SEQUENCE [LARGE SCALE GENOMIC DNA]</scope>
    <source>
        <strain evidence="4">Bd21</strain>
        <strain evidence="5">cv. Bd21</strain>
    </source>
</reference>
<proteinExistence type="predicted"/>
<keyword evidence="6" id="KW-1185">Reference proteome</keyword>
<dbReference type="GO" id="GO:0005654">
    <property type="term" value="C:nucleoplasm"/>
    <property type="evidence" value="ECO:0000318"/>
    <property type="project" value="GO_Central"/>
</dbReference>
<dbReference type="HOGENOM" id="CLU_038526_3_0_1"/>
<dbReference type="Gramene" id="PNT74105">
    <property type="protein sequence ID" value="PNT74105"/>
    <property type="gene ID" value="BRADI_1g07991v3"/>
</dbReference>
<dbReference type="OMA" id="EVPIRCV"/>